<accession>A0ABT3SRV5</accession>
<gene>
    <name evidence="1" type="ORF">EYC87_03890</name>
</gene>
<name>A0ABT3SRV5_9GAMM</name>
<evidence type="ECO:0000313" key="2">
    <source>
        <dbReference type="Proteomes" id="UP001143307"/>
    </source>
</evidence>
<keyword evidence="2" id="KW-1185">Reference proteome</keyword>
<dbReference type="RefSeq" id="WP_279251704.1">
    <property type="nucleotide sequence ID" value="NZ_SHNP01000001.1"/>
</dbReference>
<evidence type="ECO:0008006" key="3">
    <source>
        <dbReference type="Google" id="ProtNLM"/>
    </source>
</evidence>
<evidence type="ECO:0000313" key="1">
    <source>
        <dbReference type="EMBL" id="MCX2972727.1"/>
    </source>
</evidence>
<dbReference type="Proteomes" id="UP001143307">
    <property type="component" value="Unassembled WGS sequence"/>
</dbReference>
<comment type="caution">
    <text evidence="1">The sequence shown here is derived from an EMBL/GenBank/DDBJ whole genome shotgun (WGS) entry which is preliminary data.</text>
</comment>
<protein>
    <recommendedName>
        <fullName evidence="3">Anti-sigma factor</fullName>
    </recommendedName>
</protein>
<organism evidence="1 2">
    <name type="scientific">Candidatus Seongchinamella marina</name>
    <dbReference type="NCBI Taxonomy" id="2518990"/>
    <lineage>
        <taxon>Bacteria</taxon>
        <taxon>Pseudomonadati</taxon>
        <taxon>Pseudomonadota</taxon>
        <taxon>Gammaproteobacteria</taxon>
        <taxon>Cellvibrionales</taxon>
        <taxon>Halieaceae</taxon>
        <taxon>Seongchinamella</taxon>
    </lineage>
</organism>
<sequence length="231" mass="25198">MNEQDYELLSQYLDQELDDDTTRRLEQRLTAEPDLQDTLNRLGSLDNRLRQAYSGTDQAPKHILDMLRPTPANVVAFPQRRRPAWQYAVAASLIAAAGLVLAPQWQAPATTAPSLASVLETTPSMADGWKALSDGREMRPVLSFKAVDGTWCREYLVALEGAAEHGVACRDDGRWNTRVLAPTSIPGDASDFRPAGAGDSDVVTNYLAEKAEGIALNAAAEKSIISSNWSE</sequence>
<dbReference type="EMBL" id="SHNP01000001">
    <property type="protein sequence ID" value="MCX2972727.1"/>
    <property type="molecule type" value="Genomic_DNA"/>
</dbReference>
<reference evidence="1" key="1">
    <citation type="submission" date="2019-02" db="EMBL/GenBank/DDBJ databases">
        <authorList>
            <person name="Li S.-H."/>
        </authorList>
    </citation>
    <scope>NUCLEOTIDE SEQUENCE</scope>
    <source>
        <strain evidence="1">IMCC8485</strain>
    </source>
</reference>
<proteinExistence type="predicted"/>